<accession>A0A317YNH5</accession>
<evidence type="ECO:0000313" key="1">
    <source>
        <dbReference type="EMBL" id="PWZ73372.1"/>
    </source>
</evidence>
<dbReference type="PROSITE" id="PS51707">
    <property type="entry name" value="CYTH"/>
    <property type="match status" value="1"/>
</dbReference>
<protein>
    <submittedName>
        <fullName evidence="1">Adenylate cyclase</fullName>
    </submittedName>
</protein>
<name>A0A317YNH5_STAPS</name>
<dbReference type="OMA" id="QGMWSES"/>
<dbReference type="EMBL" id="QEIT01000070">
    <property type="protein sequence ID" value="PWZ73372.1"/>
    <property type="molecule type" value="Genomic_DNA"/>
</dbReference>
<dbReference type="Gene3D" id="2.40.320.10">
    <property type="entry name" value="Hypothetical Protein Pfu-838710-001"/>
    <property type="match status" value="1"/>
</dbReference>
<proteinExistence type="predicted"/>
<dbReference type="GeneID" id="93825009"/>
<evidence type="ECO:0000313" key="2">
    <source>
        <dbReference type="Proteomes" id="UP000246800"/>
    </source>
</evidence>
<dbReference type="AlphaFoldDB" id="A0A317YNH5"/>
<dbReference type="RefSeq" id="WP_014614113.1">
    <property type="nucleotide sequence ID" value="NZ_AP019372.1"/>
</dbReference>
<organism evidence="1 2">
    <name type="scientific">Staphylococcus pseudintermedius</name>
    <dbReference type="NCBI Taxonomy" id="283734"/>
    <lineage>
        <taxon>Bacteria</taxon>
        <taxon>Bacillati</taxon>
        <taxon>Bacillota</taxon>
        <taxon>Bacilli</taxon>
        <taxon>Bacillales</taxon>
        <taxon>Staphylococcaceae</taxon>
        <taxon>Staphylococcus</taxon>
        <taxon>Staphylococcus intermedius group</taxon>
    </lineage>
</organism>
<sequence length="188" mass="22408">MKELEVRFSIADKDDYLKVIEFLNQNYQFKSENRQIDKYYKDRGKETEEDVSGSFIYRFRQENDSTIGVFTRKDTVKPGFWKEDEVVLESQQMDFVKNILDAGFSNIMTIDKDRKSYTNLEKNRTINADIVEGLGYYIEVEILGDFSEDDYDSFVKETETEFEFINSKIETKGYVQLMREKNERTRDN</sequence>
<dbReference type="InterPro" id="IPR033469">
    <property type="entry name" value="CYTH-like_dom_sf"/>
</dbReference>
<dbReference type="Proteomes" id="UP000246800">
    <property type="component" value="Unassembled WGS sequence"/>
</dbReference>
<dbReference type="SUPFAM" id="SSF55154">
    <property type="entry name" value="CYTH-like phosphatases"/>
    <property type="match status" value="1"/>
</dbReference>
<dbReference type="InterPro" id="IPR023577">
    <property type="entry name" value="CYTH_domain"/>
</dbReference>
<reference evidence="1 2" key="1">
    <citation type="journal article" date="2018" name="Vet. Microbiol.">
        <title>Clonal diversity and geographic distribution of methicillin-resistant Staphylococcus pseudintermedius from Australian animals: Discovery of novel sequence types.</title>
        <authorList>
            <person name="Worthing K.A."/>
            <person name="Abraham S."/>
            <person name="Coombs G.W."/>
            <person name="Pang S."/>
            <person name="Saputra S."/>
            <person name="Jordan D."/>
            <person name="Trott D.J."/>
            <person name="Norris J.M."/>
        </authorList>
    </citation>
    <scope>NUCLEOTIDE SEQUENCE [LARGE SCALE GENOMIC DNA]</scope>
    <source>
        <strain evidence="1 2">ST525 1</strain>
    </source>
</reference>
<gene>
    <name evidence="1" type="ORF">DD902_10965</name>
</gene>
<comment type="caution">
    <text evidence="1">The sequence shown here is derived from an EMBL/GenBank/DDBJ whole genome shotgun (WGS) entry which is preliminary data.</text>
</comment>